<dbReference type="Pfam" id="PF00873">
    <property type="entry name" value="ACR_tran"/>
    <property type="match status" value="1"/>
</dbReference>
<keyword evidence="2" id="KW-0812">Transmembrane</keyword>
<gene>
    <name evidence="3" type="ORF">GMJLKIPL_0651</name>
</gene>
<reference evidence="3" key="1">
    <citation type="journal article" date="2021" name="Front. Microbiol.">
        <title>Comprehensive Comparative Genomics and Phenotyping of Methylobacterium Species.</title>
        <authorList>
            <person name="Alessa O."/>
            <person name="Ogura Y."/>
            <person name="Fujitani Y."/>
            <person name="Takami H."/>
            <person name="Hayashi T."/>
            <person name="Sahin N."/>
            <person name="Tani A."/>
        </authorList>
    </citation>
    <scope>NUCLEOTIDE SEQUENCE</scope>
    <source>
        <strain evidence="3">DSM 17168</strain>
    </source>
</reference>
<dbReference type="EMBL" id="BPQQ01000006">
    <property type="protein sequence ID" value="GJD98740.1"/>
    <property type="molecule type" value="Genomic_DNA"/>
</dbReference>
<organism evidence="3 4">
    <name type="scientific">Methylobacterium isbiliense</name>
    <dbReference type="NCBI Taxonomy" id="315478"/>
    <lineage>
        <taxon>Bacteria</taxon>
        <taxon>Pseudomonadati</taxon>
        <taxon>Pseudomonadota</taxon>
        <taxon>Alphaproteobacteria</taxon>
        <taxon>Hyphomicrobiales</taxon>
        <taxon>Methylobacteriaceae</taxon>
        <taxon>Methylobacterium</taxon>
    </lineage>
</organism>
<feature type="compositionally biased region" description="Polar residues" evidence="1">
    <location>
        <begin position="58"/>
        <end position="67"/>
    </location>
</feature>
<evidence type="ECO:0008006" key="5">
    <source>
        <dbReference type="Google" id="ProtNLM"/>
    </source>
</evidence>
<dbReference type="Proteomes" id="UP001055153">
    <property type="component" value="Unassembled WGS sequence"/>
</dbReference>
<dbReference type="Gene3D" id="1.20.1640.10">
    <property type="entry name" value="Multidrug efflux transporter AcrB transmembrane domain"/>
    <property type="match status" value="1"/>
</dbReference>
<evidence type="ECO:0000313" key="4">
    <source>
        <dbReference type="Proteomes" id="UP001055153"/>
    </source>
</evidence>
<feature type="region of interest" description="Disordered" evidence="1">
    <location>
        <begin position="46"/>
        <end position="67"/>
    </location>
</feature>
<evidence type="ECO:0000256" key="2">
    <source>
        <dbReference type="SAM" id="Phobius"/>
    </source>
</evidence>
<keyword evidence="4" id="KW-1185">Reference proteome</keyword>
<feature type="transmembrane region" description="Helical" evidence="2">
    <location>
        <begin position="15"/>
        <end position="41"/>
    </location>
</feature>
<name>A0ABQ4S8G1_9HYPH</name>
<dbReference type="InterPro" id="IPR001036">
    <property type="entry name" value="Acrflvin-R"/>
</dbReference>
<proteinExistence type="predicted"/>
<keyword evidence="2" id="KW-0472">Membrane</keyword>
<keyword evidence="2" id="KW-1133">Transmembrane helix</keyword>
<evidence type="ECO:0000256" key="1">
    <source>
        <dbReference type="SAM" id="MobiDB-lite"/>
    </source>
</evidence>
<reference evidence="3" key="2">
    <citation type="submission" date="2021-08" db="EMBL/GenBank/DDBJ databases">
        <authorList>
            <person name="Tani A."/>
            <person name="Ola A."/>
            <person name="Ogura Y."/>
            <person name="Katsura K."/>
            <person name="Hayashi T."/>
        </authorList>
    </citation>
    <scope>NUCLEOTIDE SEQUENCE</scope>
    <source>
        <strain evidence="3">DSM 17168</strain>
    </source>
</reference>
<evidence type="ECO:0000313" key="3">
    <source>
        <dbReference type="EMBL" id="GJD98740.1"/>
    </source>
</evidence>
<dbReference type="SUPFAM" id="SSF82866">
    <property type="entry name" value="Multidrug efflux transporter AcrB transmembrane domain"/>
    <property type="match status" value="1"/>
</dbReference>
<protein>
    <recommendedName>
        <fullName evidence="5">Cobalt-zinc-cadmium resistance protein CzcA</fullName>
    </recommendedName>
</protein>
<accession>A0ABQ4S8G1</accession>
<comment type="caution">
    <text evidence="3">The sequence shown here is derived from an EMBL/GenBank/DDBJ whole genome shotgun (WGS) entry which is preliminary data.</text>
</comment>
<sequence length="67" mass="6858">MRCAGSADSEVMQRIAVPMIGGMVSSTVLNLVVIPAVYALVKGRGLPPGEAKREATEGSVSLSQAAE</sequence>